<feature type="binding site" evidence="3">
    <location>
        <begin position="226"/>
        <end position="227"/>
    </location>
    <ligand>
        <name>substrate</name>
    </ligand>
</feature>
<name>A0A1I1YP04_9BACT</name>
<sequence>MRVDAFKLPTDGPADVRGLTALLDDGVVRADELVCVLGKTEGNGGRNDFTRDLAMRALEDLLAPRLGLPPARVQDRVVFSLSGGTEGVVSPHVVAFARSGTWSEEPGPKRLVVGTAHTRPFTPAEIGRMPQIVETARAVAELAGELRLAPADVHLVQMKGAIPRADHEAVLAARRARTPLRNDMVHSRAASALGVALALGEVALADLSDDVVCDDWSLYSGVASCSAKPGLQRTEILMFGNSDRATGDLVVGHTVLKDILDVDAVRALLAELGLPVTGGQLSPEQRAHVVGVFAKSEADPRGSIRGRRHTMLSDDDIDDTRHSRAALAAVLASVVGDPCVYVSTRAEHHGPLGGGPLAIIARAP</sequence>
<dbReference type="InterPro" id="IPR043008">
    <property type="entry name" value="AtzD/Barbiturase_RUA"/>
</dbReference>
<comment type="caution">
    <text evidence="3">Lacks conserved residue(s) required for the propagation of feature annotation.</text>
</comment>
<evidence type="ECO:0000256" key="2">
    <source>
        <dbReference type="ARBA" id="ARBA00022801"/>
    </source>
</evidence>
<feature type="site" description="Important for substrate specificity" evidence="3">
    <location>
        <position position="320"/>
    </location>
</feature>
<feature type="active site" description="Nucleophile" evidence="3">
    <location>
        <position position="226"/>
    </location>
</feature>
<feature type="binding site" evidence="3">
    <location>
        <begin position="343"/>
        <end position="344"/>
    </location>
    <ligand>
        <name>substrate</name>
    </ligand>
</feature>
<protein>
    <recommendedName>
        <fullName evidence="3">Cyclic amide hydrolase</fullName>
        <shortName evidence="3">CyAH</shortName>
        <ecNumber evidence="3">3.5.2.-</ecNumber>
    </recommendedName>
    <alternativeName>
        <fullName evidence="3">Ring-opening amidohydrolase</fullName>
    </alternativeName>
</protein>
<keyword evidence="2 3" id="KW-0378">Hydrolase</keyword>
<dbReference type="Gene3D" id="3.30.1330.170">
    <property type="entry name" value="Cyanuric acid hydrolase/Barbiturase, RU A"/>
    <property type="match status" value="1"/>
</dbReference>
<evidence type="ECO:0000313" key="5">
    <source>
        <dbReference type="Proteomes" id="UP000199400"/>
    </source>
</evidence>
<dbReference type="STRING" id="54.SAMN02745121_03427"/>
<feature type="region of interest" description="RU C" evidence="3">
    <location>
        <begin position="249"/>
        <end position="364"/>
    </location>
</feature>
<dbReference type="GO" id="GO:0016812">
    <property type="term" value="F:hydrolase activity, acting on carbon-nitrogen (but not peptide) bonds, in cyclic amides"/>
    <property type="evidence" value="ECO:0007669"/>
    <property type="project" value="UniProtKB-UniRule"/>
</dbReference>
<dbReference type="RefSeq" id="WP_096328390.1">
    <property type="nucleotide sequence ID" value="NZ_FOMX01000010.1"/>
</dbReference>
<dbReference type="Gene3D" id="3.30.1330.180">
    <property type="entry name" value="Cyanuric acid hydrolase/Barbiturase, RU B"/>
    <property type="match status" value="1"/>
</dbReference>
<dbReference type="NCBIfam" id="TIGR02714">
    <property type="entry name" value="amido_AtzD_TrzD"/>
    <property type="match status" value="1"/>
</dbReference>
<comment type="similarity">
    <text evidence="1 3">Belongs to the cyclic amide hydrolase (CyAH) family.</text>
</comment>
<dbReference type="AlphaFoldDB" id="A0A1I1YP04"/>
<reference evidence="5" key="1">
    <citation type="submission" date="2016-10" db="EMBL/GenBank/DDBJ databases">
        <authorList>
            <person name="Varghese N."/>
            <person name="Submissions S."/>
        </authorList>
    </citation>
    <scope>NUCLEOTIDE SEQUENCE [LARGE SCALE GENOMIC DNA]</scope>
    <source>
        <strain evidence="5">ATCC 25963</strain>
    </source>
</reference>
<dbReference type="OrthoDB" id="569708at2"/>
<keyword evidence="5" id="KW-1185">Reference proteome</keyword>
<comment type="function">
    <text evidence="3">Cyclic amide hydrolase of unknown substrate specificity. Catalyzes the hydrolytic ring-opening of a cyclic amide. Does not act on cyanuric acid nor barbituric acid.</text>
</comment>
<feature type="binding site" evidence="3">
    <location>
        <position position="51"/>
    </location>
    <ligand>
        <name>substrate</name>
    </ligand>
</feature>
<evidence type="ECO:0000313" key="4">
    <source>
        <dbReference type="EMBL" id="SFE21261.1"/>
    </source>
</evidence>
<comment type="domain">
    <text evidence="3">The monomer structure is formed from three repeating units (RUs) that share the same structure as one another. The monomer and the active site possess nearly threefold rotational symmetry, to the extent that the active site possesses three potential Ser-Lys catalytic dyads, but one of the 3 active site surfaces varies in composition suggesting it is involved in confering substrate specificity.</text>
</comment>
<dbReference type="Proteomes" id="UP000199400">
    <property type="component" value="Unassembled WGS sequence"/>
</dbReference>
<feature type="binding site" evidence="3">
    <location>
        <position position="324"/>
    </location>
    <ligand>
        <name>substrate</name>
    </ligand>
</feature>
<gene>
    <name evidence="4" type="ORF">SAMN02745121_03427</name>
</gene>
<dbReference type="InterPro" id="IPR014086">
    <property type="entry name" value="AtzD/Barbiturase"/>
</dbReference>
<dbReference type="InterPro" id="IPR043006">
    <property type="entry name" value="AtzD/Barbiturase_RUB"/>
</dbReference>
<feature type="binding site" evidence="3">
    <location>
        <position position="188"/>
    </location>
    <ligand>
        <name>substrate</name>
    </ligand>
</feature>
<dbReference type="EC" id="3.5.2.-" evidence="3"/>
<evidence type="ECO:0000256" key="1">
    <source>
        <dbReference type="ARBA" id="ARBA00010947"/>
    </source>
</evidence>
<organism evidence="4 5">
    <name type="scientific">Nannocystis exedens</name>
    <dbReference type="NCBI Taxonomy" id="54"/>
    <lineage>
        <taxon>Bacteria</taxon>
        <taxon>Pseudomonadati</taxon>
        <taxon>Myxococcota</taxon>
        <taxon>Polyangia</taxon>
        <taxon>Nannocystales</taxon>
        <taxon>Nannocystaceae</taxon>
        <taxon>Nannocystis</taxon>
    </lineage>
</organism>
<comment type="subunit">
    <text evidence="3">Homotetramer.</text>
</comment>
<dbReference type="EMBL" id="FOMX01000010">
    <property type="protein sequence ID" value="SFE21261.1"/>
    <property type="molecule type" value="Genomic_DNA"/>
</dbReference>
<proteinExistence type="inferred from homology"/>
<dbReference type="HAMAP" id="MF_01989">
    <property type="entry name" value="Cyc_amidohydrol"/>
    <property type="match status" value="1"/>
</dbReference>
<dbReference type="Gene3D" id="3.30.1330.160">
    <property type="entry name" value="Cyanuric acid hydrolase/Barbituras, RU C"/>
    <property type="match status" value="1"/>
</dbReference>
<feature type="region of interest" description="RU A" evidence="3">
    <location>
        <begin position="1"/>
        <end position="104"/>
    </location>
</feature>
<dbReference type="Pfam" id="PF09663">
    <property type="entry name" value="Amido_AtzD_TrzD"/>
    <property type="match status" value="1"/>
</dbReference>
<feature type="binding site" evidence="3">
    <location>
        <begin position="82"/>
        <end position="83"/>
    </location>
    <ligand>
        <name>substrate</name>
    </ligand>
</feature>
<evidence type="ECO:0000256" key="3">
    <source>
        <dbReference type="HAMAP-Rule" id="MF_01989"/>
    </source>
</evidence>
<dbReference type="InterPro" id="IPR043007">
    <property type="entry name" value="AtzD/Barbiturase_RUC"/>
</dbReference>
<feature type="active site" evidence="3">
    <location>
        <position position="159"/>
    </location>
</feature>
<accession>A0A1I1YP04</accession>